<name>A0ABU3DCZ2_9FLAO</name>
<dbReference type="Proteomes" id="UP001262582">
    <property type="component" value="Unassembled WGS sequence"/>
</dbReference>
<organism evidence="1 2">
    <name type="scientific">Autumnicola musiva</name>
    <dbReference type="NCBI Taxonomy" id="3075589"/>
    <lineage>
        <taxon>Bacteria</taxon>
        <taxon>Pseudomonadati</taxon>
        <taxon>Bacteroidota</taxon>
        <taxon>Flavobacteriia</taxon>
        <taxon>Flavobacteriales</taxon>
        <taxon>Flavobacteriaceae</taxon>
        <taxon>Autumnicola</taxon>
    </lineage>
</organism>
<dbReference type="EMBL" id="JAVRHK010000076">
    <property type="protein sequence ID" value="MDT0678843.1"/>
    <property type="molecule type" value="Genomic_DNA"/>
</dbReference>
<keyword evidence="2" id="KW-1185">Reference proteome</keyword>
<accession>A0ABU3DCZ2</accession>
<evidence type="ECO:0000313" key="2">
    <source>
        <dbReference type="Proteomes" id="UP001262582"/>
    </source>
</evidence>
<feature type="non-terminal residue" evidence="1">
    <location>
        <position position="1"/>
    </location>
</feature>
<evidence type="ECO:0000313" key="1">
    <source>
        <dbReference type="EMBL" id="MDT0678843.1"/>
    </source>
</evidence>
<proteinExistence type="predicted"/>
<gene>
    <name evidence="1" type="ORF">RM539_19915</name>
</gene>
<protein>
    <submittedName>
        <fullName evidence="1">Sigma-70 family RNA polymerase sigma factor</fullName>
    </submittedName>
</protein>
<comment type="caution">
    <text evidence="1">The sequence shown here is derived from an EMBL/GenBank/DDBJ whole genome shotgun (WGS) entry which is preliminary data.</text>
</comment>
<sequence length="115" mass="14058">KLWVHRDRIERPKHIYFFLRMVMKRECYSYYTQPKTKFFRRVNSLEGYENYQEYMHGYDPEKEDEHAINQEADQKAFDRIKNVLPLLGDKRKHLVELCLKYGFQYKVIAGVMVTS</sequence>
<reference evidence="1 2" key="1">
    <citation type="submission" date="2023-09" db="EMBL/GenBank/DDBJ databases">
        <authorList>
            <person name="Rey-Velasco X."/>
        </authorList>
    </citation>
    <scope>NUCLEOTIDE SEQUENCE [LARGE SCALE GENOMIC DNA]</scope>
    <source>
        <strain evidence="1 2">F117</strain>
    </source>
</reference>